<dbReference type="SUPFAM" id="SSF57302">
    <property type="entry name" value="Snake toxin-like"/>
    <property type="match status" value="1"/>
</dbReference>
<dbReference type="InterPro" id="IPR003605">
    <property type="entry name" value="GS_dom"/>
</dbReference>
<evidence type="ECO:0000256" key="12">
    <source>
        <dbReference type="ARBA" id="ARBA00022989"/>
    </source>
</evidence>
<feature type="binding site" evidence="15">
    <location>
        <position position="217"/>
    </location>
    <ligand>
        <name>ATP</name>
        <dbReference type="ChEBI" id="CHEBI:30616"/>
    </ligand>
</feature>
<feature type="domain" description="GS" evidence="19">
    <location>
        <begin position="160"/>
        <end position="189"/>
    </location>
</feature>
<keyword evidence="12 17" id="KW-1133">Transmembrane helix</keyword>
<evidence type="ECO:0000256" key="15">
    <source>
        <dbReference type="PROSITE-ProRule" id="PRU10141"/>
    </source>
</evidence>
<dbReference type="GO" id="GO:0043235">
    <property type="term" value="C:receptor complex"/>
    <property type="evidence" value="ECO:0007669"/>
    <property type="project" value="TreeGrafter"/>
</dbReference>
<sequence>MTVEDPLLTCYCLEHCPDNHVNNTCTTHGKCFTEIINDPIRGVYHTSGCFGPKEKSVMLCKKLRPHIQRSIECCQTHLCNKDLHPTLPPTTAFPETTMMSTSILKDSKYQIALLVSITGFAVFVCIAFTLLYLRCKRKEAKRKYSAIMQLQDASYIAPGENLRDLLAANQSSGSGSGLPLLVQRTIARHIHLVKQVGKGRYGEVWKGCWRGEAVAVKIFVTTDEASWRRETEIYQTVLMRHDNILGFIAADIKGTGSWTQLWLISEYHELGSLHDYLKAYTCNKGIMLQLAYSAACGISHLHAEIYGTQGKPAIAHRDIKSRNILVKQNLTCVIADFGLSVRFVSDRKEVDIPVNTRQGTKRYMSPEVLDDTLKQETFTAFKQADMYSFGLVLWEIASRCNSLASVDEYQVPFQNIVASDPSFEEMRKVVCVEKLRPTLPNQWTCEDCLMTMSQTIAECWNSNPERRLTSLRVKKTLSRLIDGTFKQDNCA</sequence>
<dbReference type="Gene3D" id="1.10.510.10">
    <property type="entry name" value="Transferase(Phosphotransferase) domain 1"/>
    <property type="match status" value="1"/>
</dbReference>
<comment type="cofactor">
    <cofactor evidence="17">
        <name>Mg(2+)</name>
        <dbReference type="ChEBI" id="CHEBI:18420"/>
    </cofactor>
    <cofactor evidence="17">
        <name>Mn(2+)</name>
        <dbReference type="ChEBI" id="CHEBI:29035"/>
    </cofactor>
</comment>
<evidence type="ECO:0000256" key="6">
    <source>
        <dbReference type="ARBA" id="ARBA00022723"/>
    </source>
</evidence>
<accession>A0A2P1DVE1</accession>
<evidence type="ECO:0000256" key="17">
    <source>
        <dbReference type="RuleBase" id="RU361271"/>
    </source>
</evidence>
<evidence type="ECO:0000256" key="8">
    <source>
        <dbReference type="ARBA" id="ARBA00022741"/>
    </source>
</evidence>
<dbReference type="GO" id="GO:0071363">
    <property type="term" value="P:cellular response to growth factor stimulus"/>
    <property type="evidence" value="ECO:0007669"/>
    <property type="project" value="TreeGrafter"/>
</dbReference>
<keyword evidence="10 15" id="KW-0067">ATP-binding</keyword>
<evidence type="ECO:0000256" key="4">
    <source>
        <dbReference type="ARBA" id="ARBA00022679"/>
    </source>
</evidence>
<dbReference type="InterPro" id="IPR017441">
    <property type="entry name" value="Protein_kinase_ATP_BS"/>
</dbReference>
<keyword evidence="7" id="KW-0732">Signal</keyword>
<dbReference type="InterPro" id="IPR000472">
    <property type="entry name" value="Activin_recp"/>
</dbReference>
<evidence type="ECO:0000256" key="3">
    <source>
        <dbReference type="ARBA" id="ARBA00022527"/>
    </source>
</evidence>
<dbReference type="Pfam" id="PF07714">
    <property type="entry name" value="PK_Tyr_Ser-Thr"/>
    <property type="match status" value="1"/>
</dbReference>
<dbReference type="Gene3D" id="2.10.60.10">
    <property type="entry name" value="CD59"/>
    <property type="match status" value="1"/>
</dbReference>
<dbReference type="InterPro" id="IPR000719">
    <property type="entry name" value="Prot_kinase_dom"/>
</dbReference>
<dbReference type="Gene3D" id="3.30.200.20">
    <property type="entry name" value="Phosphorylase Kinase, domain 1"/>
    <property type="match status" value="1"/>
</dbReference>
<feature type="domain" description="Protein kinase" evidence="18">
    <location>
        <begin position="190"/>
        <end position="481"/>
    </location>
</feature>
<evidence type="ECO:0000256" key="5">
    <source>
        <dbReference type="ARBA" id="ARBA00022692"/>
    </source>
</evidence>
<dbReference type="EC" id="2.7.11.30" evidence="17"/>
<dbReference type="PROSITE" id="PS00108">
    <property type="entry name" value="PROTEIN_KINASE_ST"/>
    <property type="match status" value="1"/>
</dbReference>
<dbReference type="InterPro" id="IPR011009">
    <property type="entry name" value="Kinase-like_dom_sf"/>
</dbReference>
<dbReference type="PROSITE" id="PS50011">
    <property type="entry name" value="PROTEIN_KINASE_DOM"/>
    <property type="match status" value="1"/>
</dbReference>
<evidence type="ECO:0000256" key="16">
    <source>
        <dbReference type="RuleBase" id="RU000304"/>
    </source>
</evidence>
<keyword evidence="3 16" id="KW-0723">Serine/threonine-protein kinase</keyword>
<dbReference type="GO" id="GO:0004675">
    <property type="term" value="F:transmembrane receptor protein serine/threonine kinase activity"/>
    <property type="evidence" value="ECO:0007669"/>
    <property type="project" value="UniProtKB-EC"/>
</dbReference>
<dbReference type="InterPro" id="IPR045860">
    <property type="entry name" value="Snake_toxin-like_sf"/>
</dbReference>
<evidence type="ECO:0000256" key="2">
    <source>
        <dbReference type="ARBA" id="ARBA00009605"/>
    </source>
</evidence>
<protein>
    <recommendedName>
        <fullName evidence="17">Serine/threonine-protein kinase receptor</fullName>
        <ecNumber evidence="17">2.7.11.30</ecNumber>
    </recommendedName>
</protein>
<dbReference type="Pfam" id="PF01064">
    <property type="entry name" value="Activin_recp"/>
    <property type="match status" value="1"/>
</dbReference>
<dbReference type="SMART" id="SM00220">
    <property type="entry name" value="S_TKc"/>
    <property type="match status" value="1"/>
</dbReference>
<keyword evidence="5 17" id="KW-0812">Transmembrane</keyword>
<dbReference type="SMART" id="SM00467">
    <property type="entry name" value="GS"/>
    <property type="match status" value="1"/>
</dbReference>
<dbReference type="PANTHER" id="PTHR23255:SF68">
    <property type="entry name" value="RECEPTOR PROTEIN SERINE_THREONINE KINASE"/>
    <property type="match status" value="1"/>
</dbReference>
<evidence type="ECO:0000259" key="19">
    <source>
        <dbReference type="PROSITE" id="PS51256"/>
    </source>
</evidence>
<evidence type="ECO:0000256" key="9">
    <source>
        <dbReference type="ARBA" id="ARBA00022777"/>
    </source>
</evidence>
<keyword evidence="11 17" id="KW-0460">Magnesium</keyword>
<evidence type="ECO:0000256" key="13">
    <source>
        <dbReference type="ARBA" id="ARBA00023136"/>
    </source>
</evidence>
<evidence type="ECO:0000259" key="18">
    <source>
        <dbReference type="PROSITE" id="PS50011"/>
    </source>
</evidence>
<dbReference type="Pfam" id="PF08515">
    <property type="entry name" value="TGF_beta_GS"/>
    <property type="match status" value="1"/>
</dbReference>
<dbReference type="InterPro" id="IPR001245">
    <property type="entry name" value="Ser-Thr/Tyr_kinase_cat_dom"/>
</dbReference>
<evidence type="ECO:0000256" key="14">
    <source>
        <dbReference type="ARBA" id="ARBA00023170"/>
    </source>
</evidence>
<dbReference type="AlphaFoldDB" id="A0A2P1DVE1"/>
<organism evidence="20">
    <name type="scientific">Meara stichopi</name>
    <dbReference type="NCBI Taxonomy" id="84115"/>
    <lineage>
        <taxon>Eukaryota</taxon>
        <taxon>Metazoa</taxon>
        <taxon>Xenacoelomorpha</taxon>
        <taxon>Acoelomorpha</taxon>
        <taxon>Nemertodermatida</taxon>
        <taxon>Nemertodermatidae</taxon>
        <taxon>Meara</taxon>
    </lineage>
</organism>
<keyword evidence="4 17" id="KW-0808">Transferase</keyword>
<keyword evidence="9 17" id="KW-0418">Kinase</keyword>
<evidence type="ECO:0000256" key="11">
    <source>
        <dbReference type="ARBA" id="ARBA00022842"/>
    </source>
</evidence>
<dbReference type="InterPro" id="IPR000333">
    <property type="entry name" value="TGFB_receptor"/>
</dbReference>
<name>A0A2P1DVE1_9BILA</name>
<dbReference type="PROSITE" id="PS00107">
    <property type="entry name" value="PROTEIN_KINASE_ATP"/>
    <property type="match status" value="1"/>
</dbReference>
<keyword evidence="6 17" id="KW-0479">Metal-binding</keyword>
<keyword evidence="8 15" id="KW-0547">Nucleotide-binding</keyword>
<feature type="transmembrane region" description="Helical" evidence="17">
    <location>
        <begin position="109"/>
        <end position="133"/>
    </location>
</feature>
<dbReference type="GO" id="GO:0005886">
    <property type="term" value="C:plasma membrane"/>
    <property type="evidence" value="ECO:0007669"/>
    <property type="project" value="TreeGrafter"/>
</dbReference>
<dbReference type="GO" id="GO:0046872">
    <property type="term" value="F:metal ion binding"/>
    <property type="evidence" value="ECO:0007669"/>
    <property type="project" value="UniProtKB-KW"/>
</dbReference>
<comment type="subcellular location">
    <subcellularLocation>
        <location evidence="1 17">Membrane</location>
        <topology evidence="1 17">Single-pass type I membrane protein</topology>
    </subcellularLocation>
</comment>
<dbReference type="FunFam" id="1.10.510.10:FF:000018">
    <property type="entry name" value="Receptor protein serine/threonine kinase"/>
    <property type="match status" value="1"/>
</dbReference>
<keyword evidence="14 17" id="KW-0675">Receptor</keyword>
<evidence type="ECO:0000256" key="1">
    <source>
        <dbReference type="ARBA" id="ARBA00004479"/>
    </source>
</evidence>
<dbReference type="EMBL" id="KY709805">
    <property type="protein sequence ID" value="AVK72356.1"/>
    <property type="molecule type" value="mRNA"/>
</dbReference>
<dbReference type="InterPro" id="IPR008271">
    <property type="entry name" value="Ser/Thr_kinase_AS"/>
</dbReference>
<comment type="catalytic activity">
    <reaction evidence="17">
        <text>L-threonyl-[receptor-protein] + ATP = O-phospho-L-threonyl-[receptor-protein] + ADP + H(+)</text>
        <dbReference type="Rhea" id="RHEA:44880"/>
        <dbReference type="Rhea" id="RHEA-COMP:11024"/>
        <dbReference type="Rhea" id="RHEA-COMP:11025"/>
        <dbReference type="ChEBI" id="CHEBI:15378"/>
        <dbReference type="ChEBI" id="CHEBI:30013"/>
        <dbReference type="ChEBI" id="CHEBI:30616"/>
        <dbReference type="ChEBI" id="CHEBI:61977"/>
        <dbReference type="ChEBI" id="CHEBI:456216"/>
        <dbReference type="EC" id="2.7.11.30"/>
    </reaction>
</comment>
<evidence type="ECO:0000313" key="20">
    <source>
        <dbReference type="EMBL" id="AVK72356.1"/>
    </source>
</evidence>
<dbReference type="FunFam" id="3.30.200.20:FF:000055">
    <property type="entry name" value="Receptor protein serine/threonine kinase"/>
    <property type="match status" value="1"/>
</dbReference>
<evidence type="ECO:0000256" key="7">
    <source>
        <dbReference type="ARBA" id="ARBA00022729"/>
    </source>
</evidence>
<dbReference type="PRINTS" id="PR00653">
    <property type="entry name" value="ACTIVIN2R"/>
</dbReference>
<keyword evidence="17" id="KW-0464">Manganese</keyword>
<reference evidence="20" key="1">
    <citation type="journal article" date="2018" name="Nature">
        <title>Convergent evolution of bilaterian nerve cords.</title>
        <authorList>
            <person name="Martin-Duran J.M."/>
            <person name="Pang K."/>
            <person name="Borve A."/>
            <person name="Le H.S."/>
            <person name="Furu A."/>
            <person name="Cannon J.T."/>
            <person name="Jondelius U."/>
            <person name="Hejnol A."/>
        </authorList>
    </citation>
    <scope>NUCLEOTIDE SEQUENCE</scope>
</reference>
<dbReference type="PANTHER" id="PTHR23255">
    <property type="entry name" value="TRANSFORMING GROWTH FACTOR-BETA RECEPTOR TYPE I AND II"/>
    <property type="match status" value="1"/>
</dbReference>
<dbReference type="SUPFAM" id="SSF56112">
    <property type="entry name" value="Protein kinase-like (PK-like)"/>
    <property type="match status" value="1"/>
</dbReference>
<dbReference type="PROSITE" id="PS51256">
    <property type="entry name" value="GS"/>
    <property type="match status" value="1"/>
</dbReference>
<dbReference type="GO" id="GO:0005524">
    <property type="term" value="F:ATP binding"/>
    <property type="evidence" value="ECO:0007669"/>
    <property type="project" value="UniProtKB-UniRule"/>
</dbReference>
<proteinExistence type="evidence at transcript level"/>
<keyword evidence="13 17" id="KW-0472">Membrane</keyword>
<comment type="similarity">
    <text evidence="2 17">Belongs to the protein kinase superfamily. TKL Ser/Thr protein kinase family. TGFB receptor subfamily.</text>
</comment>
<dbReference type="CDD" id="cd23596">
    <property type="entry name" value="TFP_LU_ECD_Tkv"/>
    <property type="match status" value="1"/>
</dbReference>
<evidence type="ECO:0000256" key="10">
    <source>
        <dbReference type="ARBA" id="ARBA00022840"/>
    </source>
</evidence>